<keyword evidence="6 7" id="KW-0819">tRNA processing</keyword>
<dbReference type="Gene3D" id="3.40.50.150">
    <property type="entry name" value="Vaccinia Virus protein VP39"/>
    <property type="match status" value="1"/>
</dbReference>
<dbReference type="GO" id="GO:0008176">
    <property type="term" value="F:tRNA (guanine(46)-N7)-methyltransferase activity"/>
    <property type="evidence" value="ECO:0007669"/>
    <property type="project" value="UniProtKB-UniRule"/>
</dbReference>
<dbReference type="InterPro" id="IPR029063">
    <property type="entry name" value="SAM-dependent_MTases_sf"/>
</dbReference>
<dbReference type="PANTHER" id="PTHR23417">
    <property type="entry name" value="3-DEOXY-D-MANNO-OCTULOSONIC-ACID TRANSFERASE/TRNA GUANINE-N 7 - -METHYLTRANSFERASE"/>
    <property type="match status" value="1"/>
</dbReference>
<protein>
    <recommendedName>
        <fullName evidence="7">tRNA (guanine-N(7)-)-methyltransferase</fullName>
        <ecNumber evidence="7">2.1.1.33</ecNumber>
    </recommendedName>
    <alternativeName>
        <fullName evidence="7">tRNA (guanine(46)-N(7))-methyltransferase</fullName>
    </alternativeName>
    <alternativeName>
        <fullName evidence="7">tRNA(m7G46)-methyltransferase</fullName>
    </alternativeName>
</protein>
<evidence type="ECO:0000256" key="8">
    <source>
        <dbReference type="SAM" id="MobiDB-lite"/>
    </source>
</evidence>
<comment type="function">
    <text evidence="2 7">Catalyzes the formation of N(7)-methylguanine at position 46 (m7G46) in tRNA.</text>
</comment>
<dbReference type="PROSITE" id="PS51625">
    <property type="entry name" value="SAM_MT_TRMB"/>
    <property type="match status" value="1"/>
</dbReference>
<comment type="caution">
    <text evidence="9">The sequence shown here is derived from an EMBL/GenBank/DDBJ whole genome shotgun (WGS) entry which is preliminary data.</text>
</comment>
<dbReference type="Pfam" id="PF02390">
    <property type="entry name" value="Methyltransf_4"/>
    <property type="match status" value="1"/>
</dbReference>
<keyword evidence="5 7" id="KW-0949">S-adenosyl-L-methionine</keyword>
<accession>A0A9X2T1P7</accession>
<dbReference type="AlphaFoldDB" id="A0A9X2T1P7"/>
<comment type="pathway">
    <text evidence="7">tRNA modification; N(7)-methylguanine-tRNA biosynthesis.</text>
</comment>
<dbReference type="HAMAP" id="MF_01057">
    <property type="entry name" value="tRNA_methyltr_TrmB"/>
    <property type="match status" value="1"/>
</dbReference>
<keyword evidence="10" id="KW-1185">Reference proteome</keyword>
<feature type="binding site" evidence="7">
    <location>
        <position position="170"/>
    </location>
    <ligand>
        <name>substrate</name>
    </ligand>
</feature>
<dbReference type="InterPro" id="IPR003358">
    <property type="entry name" value="tRNA_(Gua-N-7)_MeTrfase_Trmb"/>
</dbReference>
<feature type="region of interest" description="Disordered" evidence="8">
    <location>
        <begin position="1"/>
        <end position="44"/>
    </location>
</feature>
<sequence>MIDSADNDHDTSTRGTPGRESSANAAPREAAFFGRRKGKPLRAGQADRLARALPHLAIDLAALPAPASPGTPSPGGPLAALFGQPVRAVRLEIGFGGGEHLLSEARNHPDIGYIGAEAFLNGLAKLTSALAEAELGNVRLHGDDVVPLLDRLPTGSLERVDLLYPDPWPKRRHWKRRFVQPDNIDRIARLLAPGGHFRFATDVEDYAGWTLRHLLADERFVWTARRADDWRRPWAGWPGTRYEAKAMRAGRVPGYYEFQRI</sequence>
<evidence type="ECO:0000313" key="10">
    <source>
        <dbReference type="Proteomes" id="UP001151088"/>
    </source>
</evidence>
<comment type="catalytic activity">
    <reaction evidence="1 7">
        <text>guanosine(46) in tRNA + S-adenosyl-L-methionine = N(7)-methylguanosine(46) in tRNA + S-adenosyl-L-homocysteine</text>
        <dbReference type="Rhea" id="RHEA:42708"/>
        <dbReference type="Rhea" id="RHEA-COMP:10188"/>
        <dbReference type="Rhea" id="RHEA-COMP:10189"/>
        <dbReference type="ChEBI" id="CHEBI:57856"/>
        <dbReference type="ChEBI" id="CHEBI:59789"/>
        <dbReference type="ChEBI" id="CHEBI:74269"/>
        <dbReference type="ChEBI" id="CHEBI:74480"/>
        <dbReference type="EC" id="2.1.1.33"/>
    </reaction>
</comment>
<dbReference type="PANTHER" id="PTHR23417:SF14">
    <property type="entry name" value="PENTACOTRIPEPTIDE-REPEAT REGION OF PRORP DOMAIN-CONTAINING PROTEIN"/>
    <property type="match status" value="1"/>
</dbReference>
<evidence type="ECO:0000256" key="5">
    <source>
        <dbReference type="ARBA" id="ARBA00022691"/>
    </source>
</evidence>
<dbReference type="EMBL" id="JANTHZ010000002">
    <property type="protein sequence ID" value="MCS0494977.1"/>
    <property type="molecule type" value="Genomic_DNA"/>
</dbReference>
<dbReference type="SUPFAM" id="SSF53335">
    <property type="entry name" value="S-adenosyl-L-methionine-dependent methyltransferases"/>
    <property type="match status" value="1"/>
</dbReference>
<feature type="binding site" evidence="7">
    <location>
        <position position="166"/>
    </location>
    <ligand>
        <name>S-adenosyl-L-methionine</name>
        <dbReference type="ChEBI" id="CHEBI:59789"/>
    </ligand>
</feature>
<feature type="compositionally biased region" description="Basic and acidic residues" evidence="8">
    <location>
        <begin position="1"/>
        <end position="12"/>
    </location>
</feature>
<feature type="binding site" evidence="7">
    <location>
        <position position="117"/>
    </location>
    <ligand>
        <name>S-adenosyl-L-methionine</name>
        <dbReference type="ChEBI" id="CHEBI:59789"/>
    </ligand>
</feature>
<evidence type="ECO:0000256" key="6">
    <source>
        <dbReference type="ARBA" id="ARBA00022694"/>
    </source>
</evidence>
<evidence type="ECO:0000256" key="2">
    <source>
        <dbReference type="ARBA" id="ARBA00003015"/>
    </source>
</evidence>
<dbReference type="GO" id="GO:0043527">
    <property type="term" value="C:tRNA methyltransferase complex"/>
    <property type="evidence" value="ECO:0007669"/>
    <property type="project" value="TreeGrafter"/>
</dbReference>
<dbReference type="EC" id="2.1.1.33" evidence="7"/>
<comment type="similarity">
    <text evidence="7">Belongs to the class I-like SAM-binding methyltransferase superfamily. TrmB family.</text>
</comment>
<dbReference type="RefSeq" id="WP_258732016.1">
    <property type="nucleotide sequence ID" value="NZ_JANTHZ010000002.1"/>
</dbReference>
<proteinExistence type="inferred from homology"/>
<evidence type="ECO:0000256" key="4">
    <source>
        <dbReference type="ARBA" id="ARBA00022679"/>
    </source>
</evidence>
<feature type="binding site" evidence="7">
    <location>
        <begin position="240"/>
        <end position="243"/>
    </location>
    <ligand>
        <name>substrate</name>
    </ligand>
</feature>
<feature type="binding site" evidence="7">
    <location>
        <position position="202"/>
    </location>
    <ligand>
        <name>substrate</name>
    </ligand>
</feature>
<dbReference type="InterPro" id="IPR055361">
    <property type="entry name" value="tRNA_methyltr_TrmB_bact"/>
</dbReference>
<dbReference type="Proteomes" id="UP001151088">
    <property type="component" value="Unassembled WGS sequence"/>
</dbReference>
<feature type="binding site" evidence="7">
    <location>
        <position position="92"/>
    </location>
    <ligand>
        <name>S-adenosyl-L-methionine</name>
        <dbReference type="ChEBI" id="CHEBI:59789"/>
    </ligand>
</feature>
<keyword evidence="4 7" id="KW-0808">Transferase</keyword>
<feature type="compositionally biased region" description="Polar residues" evidence="8">
    <location>
        <begin position="13"/>
        <end position="24"/>
    </location>
</feature>
<evidence type="ECO:0000313" key="9">
    <source>
        <dbReference type="EMBL" id="MCS0494977.1"/>
    </source>
</evidence>
<evidence type="ECO:0000256" key="7">
    <source>
        <dbReference type="HAMAP-Rule" id="MF_01057"/>
    </source>
</evidence>
<feature type="binding site" evidence="7">
    <location>
        <position position="144"/>
    </location>
    <ligand>
        <name>S-adenosyl-L-methionine</name>
        <dbReference type="ChEBI" id="CHEBI:59789"/>
    </ligand>
</feature>
<evidence type="ECO:0000256" key="3">
    <source>
        <dbReference type="ARBA" id="ARBA00022603"/>
    </source>
</evidence>
<keyword evidence="3 7" id="KW-0489">Methyltransferase</keyword>
<name>A0A9X2T1P7_9HYPH</name>
<evidence type="ECO:0000256" key="1">
    <source>
        <dbReference type="ARBA" id="ARBA00000142"/>
    </source>
</evidence>
<comment type="caution">
    <text evidence="7">Lacks conserved residue(s) required for the propagation of feature annotation.</text>
</comment>
<organism evidence="9 10">
    <name type="scientific">Ancylobacter mangrovi</name>
    <dbReference type="NCBI Taxonomy" id="2972472"/>
    <lineage>
        <taxon>Bacteria</taxon>
        <taxon>Pseudomonadati</taxon>
        <taxon>Pseudomonadota</taxon>
        <taxon>Alphaproteobacteria</taxon>
        <taxon>Hyphomicrobiales</taxon>
        <taxon>Xanthobacteraceae</taxon>
        <taxon>Ancylobacter</taxon>
    </lineage>
</organism>
<gene>
    <name evidence="7" type="primary">trmB</name>
    <name evidence="9" type="ORF">NVS89_07695</name>
</gene>
<reference evidence="9" key="1">
    <citation type="submission" date="2022-08" db="EMBL/GenBank/DDBJ databases">
        <authorList>
            <person name="Li F."/>
        </authorList>
    </citation>
    <scope>NUCLEOTIDE SEQUENCE</scope>
    <source>
        <strain evidence="9">MQZ15Z-1</strain>
    </source>
</reference>